<dbReference type="AlphaFoldDB" id="A0AA88U6P9"/>
<evidence type="ECO:0000313" key="2">
    <source>
        <dbReference type="EMBL" id="KAK2916046.1"/>
    </source>
</evidence>
<accession>A0AA88U6P9</accession>
<comment type="caution">
    <text evidence="2">The sequence shown here is derived from an EMBL/GenBank/DDBJ whole genome shotgun (WGS) entry which is preliminary data.</text>
</comment>
<reference evidence="2" key="1">
    <citation type="submission" date="2023-08" db="EMBL/GenBank/DDBJ databases">
        <title>Chromosome-level Genome Assembly of mud carp (Cirrhinus molitorella).</title>
        <authorList>
            <person name="Liu H."/>
        </authorList>
    </citation>
    <scope>NUCLEOTIDE SEQUENCE</scope>
    <source>
        <strain evidence="2">Prfri</strain>
        <tissue evidence="2">Muscle</tissue>
    </source>
</reference>
<evidence type="ECO:0000313" key="3">
    <source>
        <dbReference type="Proteomes" id="UP001187343"/>
    </source>
</evidence>
<proteinExistence type="predicted"/>
<feature type="region of interest" description="Disordered" evidence="1">
    <location>
        <begin position="52"/>
        <end position="79"/>
    </location>
</feature>
<gene>
    <name evidence="2" type="ORF">Q8A67_000420</name>
</gene>
<organism evidence="2 3">
    <name type="scientific">Cirrhinus molitorella</name>
    <name type="common">mud carp</name>
    <dbReference type="NCBI Taxonomy" id="172907"/>
    <lineage>
        <taxon>Eukaryota</taxon>
        <taxon>Metazoa</taxon>
        <taxon>Chordata</taxon>
        <taxon>Craniata</taxon>
        <taxon>Vertebrata</taxon>
        <taxon>Euteleostomi</taxon>
        <taxon>Actinopterygii</taxon>
        <taxon>Neopterygii</taxon>
        <taxon>Teleostei</taxon>
        <taxon>Ostariophysi</taxon>
        <taxon>Cypriniformes</taxon>
        <taxon>Cyprinidae</taxon>
        <taxon>Labeoninae</taxon>
        <taxon>Labeonini</taxon>
        <taxon>Cirrhinus</taxon>
    </lineage>
</organism>
<dbReference type="EMBL" id="JAUYZG010000001">
    <property type="protein sequence ID" value="KAK2916046.1"/>
    <property type="molecule type" value="Genomic_DNA"/>
</dbReference>
<dbReference type="Proteomes" id="UP001187343">
    <property type="component" value="Unassembled WGS sequence"/>
</dbReference>
<evidence type="ECO:0000256" key="1">
    <source>
        <dbReference type="SAM" id="MobiDB-lite"/>
    </source>
</evidence>
<keyword evidence="3" id="KW-1185">Reference proteome</keyword>
<protein>
    <submittedName>
        <fullName evidence="2">Uncharacterized protein</fullName>
    </submittedName>
</protein>
<name>A0AA88U6P9_9TELE</name>
<sequence>MVEGLDPHSSRTVYLHASQPTIHPSEQMFSISAVPDVERLTCTQTPGMAYELTKPSSLSESPGPRVSWPGHKHPIDTLMDEPNRMDVEGRYTKSQQPLLHPPRGRVRCRTAQSNHQLNLTVTSVAKYSSQLEVCARPMYIRMSLSDCGCLFVCARRRKRRVRPYPFLYHEEEWRASLSAVLYPANGEALSAPASRVTADL</sequence>